<evidence type="ECO:0000313" key="1">
    <source>
        <dbReference type="EMBL" id="KNC49441.1"/>
    </source>
</evidence>
<reference evidence="1 2" key="1">
    <citation type="submission" date="2010-05" db="EMBL/GenBank/DDBJ databases">
        <title>The Genome Sequence of Thecamonas trahens ATCC 50062.</title>
        <authorList>
            <consortium name="The Broad Institute Genome Sequencing Platform"/>
            <person name="Russ C."/>
            <person name="Cuomo C."/>
            <person name="Shea T."/>
            <person name="Young S.K."/>
            <person name="Zeng Q."/>
            <person name="Koehrsen M."/>
            <person name="Haas B."/>
            <person name="Borodovsky M."/>
            <person name="Guigo R."/>
            <person name="Alvarado L."/>
            <person name="Berlin A."/>
            <person name="Bochicchio J."/>
            <person name="Borenstein D."/>
            <person name="Chapman S."/>
            <person name="Chen Z."/>
            <person name="Freedman E."/>
            <person name="Gellesch M."/>
            <person name="Goldberg J."/>
            <person name="Griggs A."/>
            <person name="Gujja S."/>
            <person name="Heilman E."/>
            <person name="Heiman D."/>
            <person name="Hepburn T."/>
            <person name="Howarth C."/>
            <person name="Jen D."/>
            <person name="Larson L."/>
            <person name="Mehta T."/>
            <person name="Park D."/>
            <person name="Pearson M."/>
            <person name="Roberts A."/>
            <person name="Saif S."/>
            <person name="Shenoy N."/>
            <person name="Sisk P."/>
            <person name="Stolte C."/>
            <person name="Sykes S."/>
            <person name="Thomson T."/>
            <person name="Walk T."/>
            <person name="White J."/>
            <person name="Yandava C."/>
            <person name="Burger G."/>
            <person name="Gray M.W."/>
            <person name="Holland P.W.H."/>
            <person name="King N."/>
            <person name="Lang F.B.F."/>
            <person name="Roger A.J."/>
            <person name="Ruiz-Trillo I."/>
            <person name="Lander E."/>
            <person name="Nusbaum C."/>
        </authorList>
    </citation>
    <scope>NUCLEOTIDE SEQUENCE [LARGE SCALE GENOMIC DNA]</scope>
    <source>
        <strain evidence="1 2">ATCC 50062</strain>
    </source>
</reference>
<dbReference type="RefSeq" id="XP_013757863.1">
    <property type="nucleotide sequence ID" value="XM_013902409.1"/>
</dbReference>
<organism evidence="1 2">
    <name type="scientific">Thecamonas trahens ATCC 50062</name>
    <dbReference type="NCBI Taxonomy" id="461836"/>
    <lineage>
        <taxon>Eukaryota</taxon>
        <taxon>Apusozoa</taxon>
        <taxon>Apusomonadida</taxon>
        <taxon>Apusomonadidae</taxon>
        <taxon>Thecamonas</taxon>
    </lineage>
</organism>
<accession>A0A0L0DBF0</accession>
<dbReference type="GeneID" id="25564865"/>
<sequence>MASADAPPGAETVAFPGCGCVLAAADVLSALSAASPTAVFALRCGRSSCSRRIHIARHDREEAVSALRAALLGLPPPYAAPAWEAFDASYREVADHVATLQRGRGLPDRTAGSHTTDVPGERVAVAPVSSAAVPASIRRPVLPPAYAEADACDPVGPPPVRLGPGALAPPPDVVGKGKEVVDEEDVDLPAVELPVYTPPAGPKIHIGVPVSSPAVGKGKDEEWDDDGVMALATATGPVWVDGRVAQLLEMGFDYDGVLAATDEAVARCGQVAPALETMITFLTTGVWAEAPAGLEAPDYEAAPPYTPP</sequence>
<dbReference type="AlphaFoldDB" id="A0A0L0DBF0"/>
<name>A0A0L0DBF0_THETB</name>
<evidence type="ECO:0000313" key="2">
    <source>
        <dbReference type="Proteomes" id="UP000054408"/>
    </source>
</evidence>
<gene>
    <name evidence="1" type="ORF">AMSG_05448</name>
</gene>
<protein>
    <submittedName>
        <fullName evidence="1">Uncharacterized protein</fullName>
    </submittedName>
</protein>
<keyword evidence="2" id="KW-1185">Reference proteome</keyword>
<proteinExistence type="predicted"/>
<dbReference type="EMBL" id="GL349455">
    <property type="protein sequence ID" value="KNC49441.1"/>
    <property type="molecule type" value="Genomic_DNA"/>
</dbReference>
<dbReference type="Proteomes" id="UP000054408">
    <property type="component" value="Unassembled WGS sequence"/>
</dbReference>